<dbReference type="AlphaFoldDB" id="A7SRW6"/>
<comment type="similarity">
    <text evidence="1">Belongs to the DSD1 family.</text>
</comment>
<dbReference type="SUPFAM" id="SSF51419">
    <property type="entry name" value="PLP-binding barrel"/>
    <property type="match status" value="1"/>
</dbReference>
<dbReference type="Gene3D" id="2.40.37.20">
    <property type="entry name" value="D-serine dehydratase-like domain"/>
    <property type="match status" value="1"/>
</dbReference>
<accession>A7SRW6</accession>
<dbReference type="InterPro" id="IPR051466">
    <property type="entry name" value="D-amino_acid_metab_enzyme"/>
</dbReference>
<dbReference type="PANTHER" id="PTHR28004">
    <property type="entry name" value="ZGC:162816-RELATED"/>
    <property type="match status" value="1"/>
</dbReference>
<proteinExistence type="inferred from homology"/>
<keyword evidence="2" id="KW-0456">Lyase</keyword>
<dbReference type="HOGENOM" id="CLU_031639_2_0_1"/>
<dbReference type="SMART" id="SM01119">
    <property type="entry name" value="D-ser_dehydrat"/>
    <property type="match status" value="1"/>
</dbReference>
<evidence type="ECO:0000313" key="5">
    <source>
        <dbReference type="Proteomes" id="UP000001593"/>
    </source>
</evidence>
<dbReference type="EMBL" id="DS469768">
    <property type="protein sequence ID" value="EDO33551.1"/>
    <property type="molecule type" value="Genomic_DNA"/>
</dbReference>
<dbReference type="eggNOG" id="ENOG502QRDB">
    <property type="taxonomic scope" value="Eukaryota"/>
</dbReference>
<sequence length="289" mass="31244">MKKTEAFVAYVLFYKFDQTFFEVVSGVRDVLISNEVIGESKLLRLASLAKQAKVSVCVDDAQNVEEMSKVASIMGATIDVIIEVNVGQERCGVEPGEQVVQLAKHILALPNLNFKGIQTYQGWNQHVRKFGDRKTAVAKVSEMAKATVEALSSNNIPCEVVTGGGTGTYTFEAASGDGNLFSEFEQSLYVLSTVISVTPGKRAILDAGMKALSLDSGPPLIKDHPQLIYHNGGDEHGIVKPSGELKVGDQVWLIPGHCDPTVNMHNWMLGVRNGMVETAWPITGRGPGI</sequence>
<protein>
    <recommendedName>
        <fullName evidence="3">D-serine dehydratase-like domain-containing protein</fullName>
    </recommendedName>
</protein>
<dbReference type="InterPro" id="IPR042208">
    <property type="entry name" value="D-ser_dehydrat-like_sf"/>
</dbReference>
<evidence type="ECO:0000259" key="3">
    <source>
        <dbReference type="SMART" id="SM01119"/>
    </source>
</evidence>
<evidence type="ECO:0000256" key="1">
    <source>
        <dbReference type="ARBA" id="ARBA00005323"/>
    </source>
</evidence>
<dbReference type="Pfam" id="PF14031">
    <property type="entry name" value="D-ser_dehydrat"/>
    <property type="match status" value="1"/>
</dbReference>
<gene>
    <name evidence="4" type="ORF">NEMVEDRAFT_v1g216488</name>
</gene>
<dbReference type="InParanoid" id="A7SRW6"/>
<dbReference type="PANTHER" id="PTHR28004:SF2">
    <property type="entry name" value="D-SERINE DEHYDRATASE"/>
    <property type="match status" value="1"/>
</dbReference>
<feature type="domain" description="D-serine dehydratase-like" evidence="3">
    <location>
        <begin position="187"/>
        <end position="272"/>
    </location>
</feature>
<dbReference type="InterPro" id="IPR001608">
    <property type="entry name" value="Ala_racemase_N"/>
</dbReference>
<evidence type="ECO:0000256" key="2">
    <source>
        <dbReference type="ARBA" id="ARBA00023239"/>
    </source>
</evidence>
<dbReference type="OMA" id="TTNMYDH"/>
<dbReference type="GO" id="GO:0008721">
    <property type="term" value="F:D-serine ammonia-lyase activity"/>
    <property type="evidence" value="ECO:0000318"/>
    <property type="project" value="GO_Central"/>
</dbReference>
<reference evidence="4 5" key="1">
    <citation type="journal article" date="2007" name="Science">
        <title>Sea anemone genome reveals ancestral eumetazoan gene repertoire and genomic organization.</title>
        <authorList>
            <person name="Putnam N.H."/>
            <person name="Srivastava M."/>
            <person name="Hellsten U."/>
            <person name="Dirks B."/>
            <person name="Chapman J."/>
            <person name="Salamov A."/>
            <person name="Terry A."/>
            <person name="Shapiro H."/>
            <person name="Lindquist E."/>
            <person name="Kapitonov V.V."/>
            <person name="Jurka J."/>
            <person name="Genikhovich G."/>
            <person name="Grigoriev I.V."/>
            <person name="Lucas S.M."/>
            <person name="Steele R.E."/>
            <person name="Finnerty J.R."/>
            <person name="Technau U."/>
            <person name="Martindale M.Q."/>
            <person name="Rokhsar D.S."/>
        </authorList>
    </citation>
    <scope>NUCLEOTIDE SEQUENCE [LARGE SCALE GENOMIC DNA]</scope>
    <source>
        <strain evidence="5">CH2 X CH6</strain>
    </source>
</reference>
<dbReference type="PhylomeDB" id="A7SRW6"/>
<dbReference type="GO" id="GO:0036088">
    <property type="term" value="P:D-serine catabolic process"/>
    <property type="evidence" value="ECO:0000318"/>
    <property type="project" value="GO_Central"/>
</dbReference>
<dbReference type="InterPro" id="IPR026956">
    <property type="entry name" value="D-ser_dehydrat-like_dom"/>
</dbReference>
<dbReference type="Gene3D" id="3.20.20.10">
    <property type="entry name" value="Alanine racemase"/>
    <property type="match status" value="1"/>
</dbReference>
<name>A7SRW6_NEMVE</name>
<evidence type="ECO:0000313" key="4">
    <source>
        <dbReference type="EMBL" id="EDO33551.1"/>
    </source>
</evidence>
<keyword evidence="5" id="KW-1185">Reference proteome</keyword>
<organism evidence="4 5">
    <name type="scientific">Nematostella vectensis</name>
    <name type="common">Starlet sea anemone</name>
    <dbReference type="NCBI Taxonomy" id="45351"/>
    <lineage>
        <taxon>Eukaryota</taxon>
        <taxon>Metazoa</taxon>
        <taxon>Cnidaria</taxon>
        <taxon>Anthozoa</taxon>
        <taxon>Hexacorallia</taxon>
        <taxon>Actiniaria</taxon>
        <taxon>Edwardsiidae</taxon>
        <taxon>Nematostella</taxon>
    </lineage>
</organism>
<dbReference type="Pfam" id="PF01168">
    <property type="entry name" value="Ala_racemase_N"/>
    <property type="match status" value="1"/>
</dbReference>
<dbReference type="STRING" id="45351.A7SRW6"/>
<dbReference type="Proteomes" id="UP000001593">
    <property type="component" value="Unassembled WGS sequence"/>
</dbReference>
<dbReference type="InterPro" id="IPR029066">
    <property type="entry name" value="PLP-binding_barrel"/>
</dbReference>